<name>A0A4Q9KNI0_PROTD</name>
<organism evidence="2 3">
    <name type="scientific">Propioniciclava tarda</name>
    <dbReference type="NCBI Taxonomy" id="433330"/>
    <lineage>
        <taxon>Bacteria</taxon>
        <taxon>Bacillati</taxon>
        <taxon>Actinomycetota</taxon>
        <taxon>Actinomycetes</taxon>
        <taxon>Propionibacteriales</taxon>
        <taxon>Propionibacteriaceae</taxon>
        <taxon>Propioniciclava</taxon>
    </lineage>
</organism>
<protein>
    <submittedName>
        <fullName evidence="2">Uncharacterized protein</fullName>
    </submittedName>
</protein>
<evidence type="ECO:0000313" key="3">
    <source>
        <dbReference type="Proteomes" id="UP000291933"/>
    </source>
</evidence>
<accession>A0A4Q9KNI0</accession>
<dbReference type="PROSITE" id="PS51318">
    <property type="entry name" value="TAT"/>
    <property type="match status" value="1"/>
</dbReference>
<dbReference type="Gene3D" id="1.10.10.10">
    <property type="entry name" value="Winged helix-like DNA-binding domain superfamily/Winged helix DNA-binding domain"/>
    <property type="match status" value="1"/>
</dbReference>
<comment type="caution">
    <text evidence="2">The sequence shown here is derived from an EMBL/GenBank/DDBJ whole genome shotgun (WGS) entry which is preliminary data.</text>
</comment>
<keyword evidence="3" id="KW-1185">Reference proteome</keyword>
<reference evidence="2 3" key="1">
    <citation type="submission" date="2019-01" db="EMBL/GenBank/DDBJ databases">
        <title>Lactibacter flavus gen. nov., sp. nov., a novel bacterium of the family Propionibacteriaceae isolated from raw milk and dairy products.</title>
        <authorList>
            <person name="Huptas C."/>
            <person name="Wenning M."/>
            <person name="Breitenwieser F."/>
            <person name="Doll E."/>
            <person name="Von Neubeck M."/>
            <person name="Busse H.-J."/>
            <person name="Scherer S."/>
        </authorList>
    </citation>
    <scope>NUCLEOTIDE SEQUENCE [LARGE SCALE GENOMIC DNA]</scope>
    <source>
        <strain evidence="2 3">DSM 22130</strain>
    </source>
</reference>
<dbReference type="AlphaFoldDB" id="A0A4Q9KNI0"/>
<gene>
    <name evidence="2" type="ORF">ET996_00105</name>
</gene>
<dbReference type="EMBL" id="SDMR01000001">
    <property type="protein sequence ID" value="TBT96118.1"/>
    <property type="molecule type" value="Genomic_DNA"/>
</dbReference>
<feature type="region of interest" description="Disordered" evidence="1">
    <location>
        <begin position="124"/>
        <end position="146"/>
    </location>
</feature>
<dbReference type="Proteomes" id="UP000291933">
    <property type="component" value="Unassembled WGS sequence"/>
</dbReference>
<dbReference type="RefSeq" id="WP_131170531.1">
    <property type="nucleotide sequence ID" value="NZ_FXTL01000001.1"/>
</dbReference>
<dbReference type="InterPro" id="IPR036388">
    <property type="entry name" value="WH-like_DNA-bd_sf"/>
</dbReference>
<evidence type="ECO:0000313" key="2">
    <source>
        <dbReference type="EMBL" id="TBT96118.1"/>
    </source>
</evidence>
<dbReference type="InterPro" id="IPR006311">
    <property type="entry name" value="TAT_signal"/>
</dbReference>
<sequence length="169" mass="17221">MINPTWSQRHDDLTTDTVDGQLVDYDLRTNQVHCLDNVAANVWAACTGADADQIARTTGVGRSEVAAHLSALAERQLITTDAAALERRTFLKAAAISAAVTSVGIWSIAAPLPAAAASGATATTTATPATTGPGTTAPSTTAAPSTNTPAGCAAAGGYWNEFIGMCEFL</sequence>
<proteinExistence type="predicted"/>
<evidence type="ECO:0000256" key="1">
    <source>
        <dbReference type="SAM" id="MobiDB-lite"/>
    </source>
</evidence>